<dbReference type="RefSeq" id="WP_274112603.1">
    <property type="nucleotide sequence ID" value="NZ_JAPCKI010000013.1"/>
</dbReference>
<evidence type="ECO:0000259" key="4">
    <source>
        <dbReference type="PROSITE" id="PS50110"/>
    </source>
</evidence>
<feature type="modified residue" description="4-aspartylphosphate" evidence="1">
    <location>
        <position position="64"/>
    </location>
</feature>
<dbReference type="Pfam" id="PF00072">
    <property type="entry name" value="Response_reg"/>
    <property type="match status" value="1"/>
</dbReference>
<gene>
    <name evidence="5" type="ORF">OIN59_18605</name>
</gene>
<organism evidence="5 6">
    <name type="scientific">Acidovorax benzenivorans</name>
    <dbReference type="NCBI Taxonomy" id="2987520"/>
    <lineage>
        <taxon>Bacteria</taxon>
        <taxon>Pseudomonadati</taxon>
        <taxon>Pseudomonadota</taxon>
        <taxon>Betaproteobacteria</taxon>
        <taxon>Burkholderiales</taxon>
        <taxon>Comamonadaceae</taxon>
        <taxon>Acidovorax</taxon>
    </lineage>
</organism>
<name>A0ABT5S2T0_9BURK</name>
<reference evidence="5" key="1">
    <citation type="submission" date="2022-10" db="EMBL/GenBank/DDBJ databases">
        <title>Description of microaerobic benzene degrading bacteria.</title>
        <authorList>
            <person name="Bedics A."/>
            <person name="Tancsics A."/>
            <person name="Banerjee S."/>
        </authorList>
    </citation>
    <scope>NUCLEOTIDE SEQUENCE</scope>
    <source>
        <strain evidence="5">D2M1</strain>
    </source>
</reference>
<dbReference type="Proteomes" id="UP001148932">
    <property type="component" value="Unassembled WGS sequence"/>
</dbReference>
<dbReference type="PROSITE" id="PS50110">
    <property type="entry name" value="RESPONSE_REGULATORY"/>
    <property type="match status" value="1"/>
</dbReference>
<feature type="compositionally biased region" description="Low complexity" evidence="3">
    <location>
        <begin position="567"/>
        <end position="581"/>
    </location>
</feature>
<keyword evidence="2" id="KW-0802">TPR repeat</keyword>
<evidence type="ECO:0000256" key="2">
    <source>
        <dbReference type="PROSITE-ProRule" id="PRU00339"/>
    </source>
</evidence>
<feature type="repeat" description="TPR" evidence="2">
    <location>
        <begin position="238"/>
        <end position="271"/>
    </location>
</feature>
<dbReference type="Pfam" id="PF14559">
    <property type="entry name" value="TPR_19"/>
    <property type="match status" value="1"/>
</dbReference>
<dbReference type="InterPro" id="IPR019734">
    <property type="entry name" value="TPR_rpt"/>
</dbReference>
<dbReference type="InterPro" id="IPR001789">
    <property type="entry name" value="Sig_transdc_resp-reg_receiver"/>
</dbReference>
<evidence type="ECO:0000256" key="3">
    <source>
        <dbReference type="SAM" id="MobiDB-lite"/>
    </source>
</evidence>
<dbReference type="PROSITE" id="PS50005">
    <property type="entry name" value="TPR"/>
    <property type="match status" value="1"/>
</dbReference>
<dbReference type="EMBL" id="JAPCKI010000013">
    <property type="protein sequence ID" value="MDD2179453.1"/>
    <property type="molecule type" value="Genomic_DNA"/>
</dbReference>
<keyword evidence="1" id="KW-0597">Phosphoprotein</keyword>
<dbReference type="Gene3D" id="1.25.40.10">
    <property type="entry name" value="Tetratricopeptide repeat domain"/>
    <property type="match status" value="1"/>
</dbReference>
<evidence type="ECO:0000313" key="6">
    <source>
        <dbReference type="Proteomes" id="UP001148932"/>
    </source>
</evidence>
<feature type="domain" description="Response regulatory" evidence="4">
    <location>
        <begin position="14"/>
        <end position="134"/>
    </location>
</feature>
<accession>A0ABT5S2T0</accession>
<sequence length="589" mass="64428">MATESGPNPTPQTQALIVDSNATSRSILVGQLREYGVTRIVQCSRVQDARSRLEHTVFDYVLCDQFFGDANYSGQTLLDDLRRAQLLPFSTVFFMVTAEASYAAVAEAAESALDGYLLKPFTPSALFERLSLARLRKIHLKPIFDAIEAEDFEQAAALCVERFEARQPYWLYAARIGSELLLRLGRHDEARTLFEAVIAARALPWAKLGVARAQIESGQAARAVTTLQELIGEDASFADAYDVLGRAQVEMGNFAQAIETYRTASTLTPDSVVRLQKLGMMSYYMGDRATATKVLARATILGIDSKLFDYQSLVLLTFAYYAENDRKGIERCMADFARILERHYGSARIRRFAEVARALQLIQQRQFSQAVESVRGMAREITSSTFDFEAACNLGSLLAVLAVTSIELPEGDSWVLALGMRYANTRGLTELMANACNLHAPYSELVRDCLQRVNKTAEVAMAQSLGGNPSGAVQNLLTEAERTLNSKLLDMAQQVLLRHSARMTAPEPLQEAIDALRTRMGSTPARAILGQDSERHPGGVALRVRGSSDKTPKRIAPSSQDSMAQSPAPADDAEGPAAAAQLPPPDASS</sequence>
<dbReference type="InterPro" id="IPR011006">
    <property type="entry name" value="CheY-like_superfamily"/>
</dbReference>
<evidence type="ECO:0000256" key="1">
    <source>
        <dbReference type="PROSITE-ProRule" id="PRU00169"/>
    </source>
</evidence>
<dbReference type="SMART" id="SM00448">
    <property type="entry name" value="REC"/>
    <property type="match status" value="1"/>
</dbReference>
<evidence type="ECO:0000313" key="5">
    <source>
        <dbReference type="EMBL" id="MDD2179453.1"/>
    </source>
</evidence>
<dbReference type="InterPro" id="IPR011990">
    <property type="entry name" value="TPR-like_helical_dom_sf"/>
</dbReference>
<proteinExistence type="predicted"/>
<dbReference type="Gene3D" id="3.40.50.2300">
    <property type="match status" value="1"/>
</dbReference>
<comment type="caution">
    <text evidence="5">The sequence shown here is derived from an EMBL/GenBank/DDBJ whole genome shotgun (WGS) entry which is preliminary data.</text>
</comment>
<dbReference type="SUPFAM" id="SSF48452">
    <property type="entry name" value="TPR-like"/>
    <property type="match status" value="1"/>
</dbReference>
<feature type="region of interest" description="Disordered" evidence="3">
    <location>
        <begin position="529"/>
        <end position="589"/>
    </location>
</feature>
<dbReference type="SUPFAM" id="SSF52172">
    <property type="entry name" value="CheY-like"/>
    <property type="match status" value="1"/>
</dbReference>
<keyword evidence="6" id="KW-1185">Reference proteome</keyword>
<protein>
    <submittedName>
        <fullName evidence="5">Response regulator</fullName>
    </submittedName>
</protein>